<dbReference type="FunFam" id="3.30.70.270:FF:000001">
    <property type="entry name" value="Diguanylate cyclase domain protein"/>
    <property type="match status" value="1"/>
</dbReference>
<feature type="domain" description="PAS" evidence="2">
    <location>
        <begin position="5"/>
        <end position="75"/>
    </location>
</feature>
<dbReference type="CDD" id="cd01949">
    <property type="entry name" value="GGDEF"/>
    <property type="match status" value="1"/>
</dbReference>
<feature type="domain" description="GGDEF" evidence="4">
    <location>
        <begin position="162"/>
        <end position="291"/>
    </location>
</feature>
<evidence type="ECO:0000259" key="3">
    <source>
        <dbReference type="PROSITE" id="PS50113"/>
    </source>
</evidence>
<dbReference type="Gene3D" id="3.30.450.20">
    <property type="entry name" value="PAS domain"/>
    <property type="match status" value="1"/>
</dbReference>
<dbReference type="InterPro" id="IPR052163">
    <property type="entry name" value="DGC-Regulatory_Protein"/>
</dbReference>
<dbReference type="Gene3D" id="3.30.70.270">
    <property type="match status" value="1"/>
</dbReference>
<dbReference type="Proteomes" id="UP000595332">
    <property type="component" value="Chromosome"/>
</dbReference>
<evidence type="ECO:0000259" key="4">
    <source>
        <dbReference type="PROSITE" id="PS50887"/>
    </source>
</evidence>
<dbReference type="InterPro" id="IPR035965">
    <property type="entry name" value="PAS-like_dom_sf"/>
</dbReference>
<organism evidence="5 6">
    <name type="scientific">Neptunomonas japonica JAMM 1380</name>
    <dbReference type="NCBI Taxonomy" id="1441457"/>
    <lineage>
        <taxon>Bacteria</taxon>
        <taxon>Pseudomonadati</taxon>
        <taxon>Pseudomonadota</taxon>
        <taxon>Gammaproteobacteria</taxon>
        <taxon>Oceanospirillales</taxon>
        <taxon>Oceanospirillaceae</taxon>
        <taxon>Neptunomonas</taxon>
    </lineage>
</organism>
<dbReference type="AlphaFoldDB" id="A0A7R6PRW6"/>
<dbReference type="InterPro" id="IPR000014">
    <property type="entry name" value="PAS"/>
</dbReference>
<evidence type="ECO:0000256" key="1">
    <source>
        <dbReference type="ARBA" id="ARBA00001946"/>
    </source>
</evidence>
<dbReference type="SUPFAM" id="SSF55073">
    <property type="entry name" value="Nucleotide cyclase"/>
    <property type="match status" value="1"/>
</dbReference>
<evidence type="ECO:0000313" key="6">
    <source>
        <dbReference type="Proteomes" id="UP000595332"/>
    </source>
</evidence>
<dbReference type="SMART" id="SM00091">
    <property type="entry name" value="PAS"/>
    <property type="match status" value="1"/>
</dbReference>
<dbReference type="SMART" id="SM00267">
    <property type="entry name" value="GGDEF"/>
    <property type="match status" value="1"/>
</dbReference>
<dbReference type="SUPFAM" id="SSF55785">
    <property type="entry name" value="PYP-like sensor domain (PAS domain)"/>
    <property type="match status" value="1"/>
</dbReference>
<dbReference type="InterPro" id="IPR001610">
    <property type="entry name" value="PAC"/>
</dbReference>
<sequence length="291" mass="32942">MDIKKKEQRAKAFDYLFDSVVITDLQGIITDWNKGSEDLYGYSQAEAIGEPVSILHVPEDSAHITAEVIAAVEEFGKWAGEVKMRRKDGSTGWIESMCVPLLDDNNQIIGALGINRDITERIRKSEHLTQLAHYDHLTQTPNRYLLLERISHLIDQCERNKSNFTLLYIDLDKFKIVNDSKGHAFGDKVLQEAARRMMKSIRKSDTLARYGGDEFILLLENTRKREDIITVSKILIKALSRTFKLDNDTVNISCCIGIATYPYNGTTSDALLSFADDAMYKAKHKGTGTFQ</sequence>
<evidence type="ECO:0000313" key="5">
    <source>
        <dbReference type="EMBL" id="BBB29255.1"/>
    </source>
</evidence>
<dbReference type="NCBIfam" id="TIGR00254">
    <property type="entry name" value="GGDEF"/>
    <property type="match status" value="1"/>
</dbReference>
<gene>
    <name evidence="5" type="ORF">NEJAP_1303</name>
</gene>
<dbReference type="PANTHER" id="PTHR46663">
    <property type="entry name" value="DIGUANYLATE CYCLASE DGCT-RELATED"/>
    <property type="match status" value="1"/>
</dbReference>
<accession>A0A7R6PRW6</accession>
<dbReference type="Pfam" id="PF00990">
    <property type="entry name" value="GGDEF"/>
    <property type="match status" value="1"/>
</dbReference>
<keyword evidence="6" id="KW-1185">Reference proteome</keyword>
<reference evidence="5 6" key="1">
    <citation type="journal article" date="2008" name="Int. J. Syst. Evol. Microbiol.">
        <title>Neptunomonas japonica sp. nov., an Osedax japonicus symbiont-like bacterium isolated from sediment adjacent to sperm whale carcasses off Kagoshima, Japan.</title>
        <authorList>
            <person name="Miyazaki M."/>
            <person name="Nogi Y."/>
            <person name="Fujiwara Y."/>
            <person name="Kawato M."/>
            <person name="Kubokawa K."/>
            <person name="Horikoshi K."/>
        </authorList>
    </citation>
    <scope>NUCLEOTIDE SEQUENCE [LARGE SCALE GENOMIC DNA]</scope>
    <source>
        <strain evidence="5 6">JAMM 1380</strain>
    </source>
</reference>
<dbReference type="EMBL" id="AP014546">
    <property type="protein sequence ID" value="BBB29255.1"/>
    <property type="molecule type" value="Genomic_DNA"/>
</dbReference>
<dbReference type="CDD" id="cd00130">
    <property type="entry name" value="PAS"/>
    <property type="match status" value="1"/>
</dbReference>
<dbReference type="InterPro" id="IPR029787">
    <property type="entry name" value="Nucleotide_cyclase"/>
</dbReference>
<dbReference type="PROSITE" id="PS50887">
    <property type="entry name" value="GGDEF"/>
    <property type="match status" value="1"/>
</dbReference>
<comment type="cofactor">
    <cofactor evidence="1">
        <name>Mg(2+)</name>
        <dbReference type="ChEBI" id="CHEBI:18420"/>
    </cofactor>
</comment>
<dbReference type="RefSeq" id="WP_201349868.1">
    <property type="nucleotide sequence ID" value="NZ_AP014546.1"/>
</dbReference>
<dbReference type="PANTHER" id="PTHR46663:SF3">
    <property type="entry name" value="SLL0267 PROTEIN"/>
    <property type="match status" value="1"/>
</dbReference>
<dbReference type="GO" id="GO:0003824">
    <property type="term" value="F:catalytic activity"/>
    <property type="evidence" value="ECO:0007669"/>
    <property type="project" value="UniProtKB-ARBA"/>
</dbReference>
<dbReference type="InterPro" id="IPR000700">
    <property type="entry name" value="PAS-assoc_C"/>
</dbReference>
<name>A0A7R6PRW6_9GAMM</name>
<proteinExistence type="predicted"/>
<feature type="domain" description="PAC" evidence="3">
    <location>
        <begin position="78"/>
        <end position="130"/>
    </location>
</feature>
<dbReference type="SMART" id="SM00086">
    <property type="entry name" value="PAC"/>
    <property type="match status" value="1"/>
</dbReference>
<dbReference type="PROSITE" id="PS50112">
    <property type="entry name" value="PAS"/>
    <property type="match status" value="1"/>
</dbReference>
<dbReference type="NCBIfam" id="TIGR00229">
    <property type="entry name" value="sensory_box"/>
    <property type="match status" value="1"/>
</dbReference>
<dbReference type="InterPro" id="IPR043128">
    <property type="entry name" value="Rev_trsase/Diguanyl_cyclase"/>
</dbReference>
<dbReference type="PROSITE" id="PS50113">
    <property type="entry name" value="PAC"/>
    <property type="match status" value="1"/>
</dbReference>
<dbReference type="InterPro" id="IPR000160">
    <property type="entry name" value="GGDEF_dom"/>
</dbReference>
<dbReference type="KEGG" id="njp:NEJAP_1303"/>
<evidence type="ECO:0000259" key="2">
    <source>
        <dbReference type="PROSITE" id="PS50112"/>
    </source>
</evidence>
<dbReference type="Pfam" id="PF13426">
    <property type="entry name" value="PAS_9"/>
    <property type="match status" value="1"/>
</dbReference>
<protein>
    <submittedName>
        <fullName evidence="5">Signal transduction protein</fullName>
    </submittedName>
</protein>